<protein>
    <submittedName>
        <fullName evidence="1">Uncharacterized protein</fullName>
    </submittedName>
</protein>
<dbReference type="RefSeq" id="WP_187467922.1">
    <property type="nucleotide sequence ID" value="NZ_JACSIT010000141.1"/>
</dbReference>
<proteinExistence type="predicted"/>
<reference evidence="1" key="1">
    <citation type="submission" date="2020-08" db="EMBL/GenBank/DDBJ databases">
        <title>Lewinella bacteria from marine environments.</title>
        <authorList>
            <person name="Zhong Y."/>
        </authorList>
    </citation>
    <scope>NUCLEOTIDE SEQUENCE</scope>
    <source>
        <strain evidence="1">KCTC 42187</strain>
    </source>
</reference>
<sequence>MSYSHKEHLHRFACWTAARAAQRGWGGGTTTTIIAALESTGFREKLSDIYQSSPTAAEFDQWHAERVGELTLILVDKLSKPQQNIYGRVAKIIAIYIKTVYVSQYPDAVLSKVAHPPIDGILLKEVKKKTHLKYPPKLGFHWSTFDAEAYQTALNYLREVNQGKAFWEIEEFWKATDAQNE</sequence>
<gene>
    <name evidence="1" type="ORF">H9S92_17190</name>
</gene>
<dbReference type="Proteomes" id="UP000650081">
    <property type="component" value="Unassembled WGS sequence"/>
</dbReference>
<name>A0A923T9U7_9BACT</name>
<evidence type="ECO:0000313" key="2">
    <source>
        <dbReference type="Proteomes" id="UP000650081"/>
    </source>
</evidence>
<dbReference type="AlphaFoldDB" id="A0A923T9U7"/>
<evidence type="ECO:0000313" key="1">
    <source>
        <dbReference type="EMBL" id="MBC6995906.1"/>
    </source>
</evidence>
<organism evidence="1 2">
    <name type="scientific">Neolewinella lacunae</name>
    <dbReference type="NCBI Taxonomy" id="1517758"/>
    <lineage>
        <taxon>Bacteria</taxon>
        <taxon>Pseudomonadati</taxon>
        <taxon>Bacteroidota</taxon>
        <taxon>Saprospiria</taxon>
        <taxon>Saprospirales</taxon>
        <taxon>Lewinellaceae</taxon>
        <taxon>Neolewinella</taxon>
    </lineage>
</organism>
<keyword evidence="2" id="KW-1185">Reference proteome</keyword>
<accession>A0A923T9U7</accession>
<comment type="caution">
    <text evidence="1">The sequence shown here is derived from an EMBL/GenBank/DDBJ whole genome shotgun (WGS) entry which is preliminary data.</text>
</comment>
<dbReference type="EMBL" id="JACSIT010000141">
    <property type="protein sequence ID" value="MBC6995906.1"/>
    <property type="molecule type" value="Genomic_DNA"/>
</dbReference>